<dbReference type="Proteomes" id="UP000014500">
    <property type="component" value="Unassembled WGS sequence"/>
</dbReference>
<dbReference type="PANTHER" id="PTHR11954:SF6">
    <property type="entry name" value="MACROPHAGE MIGRATION INHIBITORY FACTOR"/>
    <property type="match status" value="1"/>
</dbReference>
<dbReference type="Gene3D" id="3.30.429.10">
    <property type="entry name" value="Macrophage Migration Inhibitory Factor"/>
    <property type="match status" value="1"/>
</dbReference>
<dbReference type="AlphaFoldDB" id="T1J2R3"/>
<dbReference type="EMBL" id="JH431806">
    <property type="status" value="NOT_ANNOTATED_CDS"/>
    <property type="molecule type" value="Genomic_DNA"/>
</dbReference>
<dbReference type="HOGENOM" id="CLU_129906_1_1_1"/>
<comment type="catalytic activity">
    <reaction evidence="7">
        <text>L-dopachrome = 5,6-dihydroxyindole-2-carboxylate</text>
        <dbReference type="Rhea" id="RHEA:13041"/>
        <dbReference type="ChEBI" id="CHEBI:16875"/>
        <dbReference type="ChEBI" id="CHEBI:57509"/>
        <dbReference type="EC" id="5.3.3.12"/>
    </reaction>
</comment>
<comment type="similarity">
    <text evidence="2">Belongs to the MIF family.</text>
</comment>
<dbReference type="PhylomeDB" id="T1J2R3"/>
<reference evidence="14" key="1">
    <citation type="submission" date="2011-05" db="EMBL/GenBank/DDBJ databases">
        <authorList>
            <person name="Richards S.R."/>
            <person name="Qu J."/>
            <person name="Jiang H."/>
            <person name="Jhangiani S.N."/>
            <person name="Agravi P."/>
            <person name="Goodspeed R."/>
            <person name="Gross S."/>
            <person name="Mandapat C."/>
            <person name="Jackson L."/>
            <person name="Mathew T."/>
            <person name="Pu L."/>
            <person name="Thornton R."/>
            <person name="Saada N."/>
            <person name="Wilczek-Boney K.B."/>
            <person name="Lee S."/>
            <person name="Kovar C."/>
            <person name="Wu Y."/>
            <person name="Scherer S.E."/>
            <person name="Worley K.C."/>
            <person name="Muzny D.M."/>
            <person name="Gibbs R."/>
        </authorList>
    </citation>
    <scope>NUCLEOTIDE SEQUENCE</scope>
    <source>
        <strain evidence="14">Brora</strain>
    </source>
</reference>
<dbReference type="SUPFAM" id="SSF55331">
    <property type="entry name" value="Tautomerase/MIF"/>
    <property type="match status" value="1"/>
</dbReference>
<evidence type="ECO:0000256" key="12">
    <source>
        <dbReference type="ARBA" id="ARBA00042730"/>
    </source>
</evidence>
<dbReference type="eggNOG" id="KOG1759">
    <property type="taxonomic scope" value="Eukaryota"/>
</dbReference>
<comment type="subcellular location">
    <subcellularLocation>
        <location evidence="1">Secreted</location>
    </subcellularLocation>
</comment>
<dbReference type="GO" id="GO:0005125">
    <property type="term" value="F:cytokine activity"/>
    <property type="evidence" value="ECO:0007669"/>
    <property type="project" value="UniProtKB-KW"/>
</dbReference>
<accession>T1J2R3</accession>
<organism evidence="13 14">
    <name type="scientific">Strigamia maritima</name>
    <name type="common">European centipede</name>
    <name type="synonym">Geophilus maritimus</name>
    <dbReference type="NCBI Taxonomy" id="126957"/>
    <lineage>
        <taxon>Eukaryota</taxon>
        <taxon>Metazoa</taxon>
        <taxon>Ecdysozoa</taxon>
        <taxon>Arthropoda</taxon>
        <taxon>Myriapoda</taxon>
        <taxon>Chilopoda</taxon>
        <taxon>Pleurostigmophora</taxon>
        <taxon>Geophilomorpha</taxon>
        <taxon>Linotaeniidae</taxon>
        <taxon>Strigamia</taxon>
    </lineage>
</organism>
<keyword evidence="3" id="KW-0202">Cytokine</keyword>
<dbReference type="InterPro" id="IPR014347">
    <property type="entry name" value="Tautomerase/MIF_sf"/>
</dbReference>
<dbReference type="EC" id="5.3.3.12" evidence="8"/>
<dbReference type="STRING" id="126957.T1J2R3"/>
<protein>
    <recommendedName>
        <fullName evidence="12">L-dopachrome isomerase</fullName>
        <ecNumber evidence="9">5.3.2.1</ecNumber>
        <ecNumber evidence="8">5.3.3.12</ecNumber>
    </recommendedName>
    <alternativeName>
        <fullName evidence="10">L-dopachrome tautomerase</fullName>
    </alternativeName>
    <alternativeName>
        <fullName evidence="11">Phenylpyruvate tautomerase</fullName>
    </alternativeName>
</protein>
<keyword evidence="5" id="KW-0413">Isomerase</keyword>
<evidence type="ECO:0000256" key="8">
    <source>
        <dbReference type="ARBA" id="ARBA00038932"/>
    </source>
</evidence>
<dbReference type="GO" id="GO:0004167">
    <property type="term" value="F:dopachrome isomerase activity"/>
    <property type="evidence" value="ECO:0007669"/>
    <property type="project" value="UniProtKB-EC"/>
</dbReference>
<evidence type="ECO:0000256" key="5">
    <source>
        <dbReference type="ARBA" id="ARBA00023235"/>
    </source>
</evidence>
<evidence type="ECO:0000256" key="1">
    <source>
        <dbReference type="ARBA" id="ARBA00004613"/>
    </source>
</evidence>
<evidence type="ECO:0000256" key="6">
    <source>
        <dbReference type="ARBA" id="ARBA00036735"/>
    </source>
</evidence>
<sequence length="137" mass="15351">MRIKYPSVSNHLDILDTMPTFTLFTNIPKEKVPNTFLKETTLVLAKMLGKPESYCIVHVIPDQMMTMGGTSDPCGSATLMSIGKLGVNENKKHAACLYAHIEKYLGIPKDRLYITFKDEDMSNVGYEGTTFHDIFGQ</sequence>
<dbReference type="GO" id="GO:0050178">
    <property type="term" value="F:phenylpyruvate tautomerase activity"/>
    <property type="evidence" value="ECO:0007669"/>
    <property type="project" value="UniProtKB-EC"/>
</dbReference>
<reference evidence="13" key="2">
    <citation type="submission" date="2015-02" db="UniProtKB">
        <authorList>
            <consortium name="EnsemblMetazoa"/>
        </authorList>
    </citation>
    <scope>IDENTIFICATION</scope>
</reference>
<comment type="catalytic activity">
    <reaction evidence="6">
        <text>3-phenylpyruvate = enol-phenylpyruvate</text>
        <dbReference type="Rhea" id="RHEA:17097"/>
        <dbReference type="ChEBI" id="CHEBI:16815"/>
        <dbReference type="ChEBI" id="CHEBI:18005"/>
        <dbReference type="EC" id="5.3.2.1"/>
    </reaction>
</comment>
<dbReference type="GO" id="GO:0005615">
    <property type="term" value="C:extracellular space"/>
    <property type="evidence" value="ECO:0007669"/>
    <property type="project" value="UniProtKB-KW"/>
</dbReference>
<keyword evidence="14" id="KW-1185">Reference proteome</keyword>
<dbReference type="EnsemblMetazoa" id="SMAR007861-RA">
    <property type="protein sequence ID" value="SMAR007861-PA"/>
    <property type="gene ID" value="SMAR007861"/>
</dbReference>
<evidence type="ECO:0000256" key="10">
    <source>
        <dbReference type="ARBA" id="ARBA00041631"/>
    </source>
</evidence>
<evidence type="ECO:0000313" key="13">
    <source>
        <dbReference type="EnsemblMetazoa" id="SMAR007861-PA"/>
    </source>
</evidence>
<dbReference type="Pfam" id="PF01187">
    <property type="entry name" value="MIF"/>
    <property type="match status" value="1"/>
</dbReference>
<evidence type="ECO:0000256" key="11">
    <source>
        <dbReference type="ARBA" id="ARBA00041912"/>
    </source>
</evidence>
<evidence type="ECO:0000256" key="9">
    <source>
        <dbReference type="ARBA" id="ARBA00039086"/>
    </source>
</evidence>
<evidence type="ECO:0000313" key="14">
    <source>
        <dbReference type="Proteomes" id="UP000014500"/>
    </source>
</evidence>
<dbReference type="OMA" id="PCAMIQL"/>
<evidence type="ECO:0000256" key="3">
    <source>
        <dbReference type="ARBA" id="ARBA00022514"/>
    </source>
</evidence>
<keyword evidence="4" id="KW-0964">Secreted</keyword>
<name>T1J2R3_STRMM</name>
<evidence type="ECO:0000256" key="7">
    <source>
        <dbReference type="ARBA" id="ARBA00036823"/>
    </source>
</evidence>
<dbReference type="InterPro" id="IPR001398">
    <property type="entry name" value="Macrophage_inhib_fac"/>
</dbReference>
<proteinExistence type="inferred from homology"/>
<dbReference type="PANTHER" id="PTHR11954">
    <property type="entry name" value="D-DOPACHROME DECARBOXYLASE"/>
    <property type="match status" value="1"/>
</dbReference>
<evidence type="ECO:0000256" key="4">
    <source>
        <dbReference type="ARBA" id="ARBA00022525"/>
    </source>
</evidence>
<evidence type="ECO:0000256" key="2">
    <source>
        <dbReference type="ARBA" id="ARBA00005851"/>
    </source>
</evidence>
<dbReference type="EC" id="5.3.2.1" evidence="9"/>